<evidence type="ECO:0000313" key="8">
    <source>
        <dbReference type="EMBL" id="QDU84101.1"/>
    </source>
</evidence>
<dbReference type="EMBL" id="CP036290">
    <property type="protein sequence ID" value="QDU84101.1"/>
    <property type="molecule type" value="Genomic_DNA"/>
</dbReference>
<dbReference type="GO" id="GO:0005886">
    <property type="term" value="C:plasma membrane"/>
    <property type="evidence" value="ECO:0007669"/>
    <property type="project" value="UniProtKB-SubCell"/>
</dbReference>
<feature type="transmembrane region" description="Helical" evidence="7">
    <location>
        <begin position="108"/>
        <end position="127"/>
    </location>
</feature>
<keyword evidence="5 7" id="KW-1133">Transmembrane helix</keyword>
<keyword evidence="3" id="KW-1003">Cell membrane</keyword>
<organism evidence="8 9">
    <name type="scientific">Rohdeia mirabilis</name>
    <dbReference type="NCBI Taxonomy" id="2528008"/>
    <lineage>
        <taxon>Bacteria</taxon>
        <taxon>Pseudomonadati</taxon>
        <taxon>Planctomycetota</taxon>
        <taxon>Planctomycetia</taxon>
        <taxon>Planctomycetia incertae sedis</taxon>
        <taxon>Rohdeia</taxon>
    </lineage>
</organism>
<evidence type="ECO:0000256" key="2">
    <source>
        <dbReference type="ARBA" id="ARBA00009784"/>
    </source>
</evidence>
<dbReference type="PANTHER" id="PTHR33508:SF1">
    <property type="entry name" value="UPF0056 MEMBRANE PROTEIN YHCE"/>
    <property type="match status" value="1"/>
</dbReference>
<feature type="transmembrane region" description="Helical" evidence="7">
    <location>
        <begin position="67"/>
        <end position="87"/>
    </location>
</feature>
<reference evidence="8 9" key="1">
    <citation type="submission" date="2019-02" db="EMBL/GenBank/DDBJ databases">
        <title>Deep-cultivation of Planctomycetes and their phenomic and genomic characterization uncovers novel biology.</title>
        <authorList>
            <person name="Wiegand S."/>
            <person name="Jogler M."/>
            <person name="Boedeker C."/>
            <person name="Pinto D."/>
            <person name="Vollmers J."/>
            <person name="Rivas-Marin E."/>
            <person name="Kohn T."/>
            <person name="Peeters S.H."/>
            <person name="Heuer A."/>
            <person name="Rast P."/>
            <person name="Oberbeckmann S."/>
            <person name="Bunk B."/>
            <person name="Jeske O."/>
            <person name="Meyerdierks A."/>
            <person name="Storesund J.E."/>
            <person name="Kallscheuer N."/>
            <person name="Luecker S."/>
            <person name="Lage O.M."/>
            <person name="Pohl T."/>
            <person name="Merkel B.J."/>
            <person name="Hornburger P."/>
            <person name="Mueller R.-W."/>
            <person name="Bruemmer F."/>
            <person name="Labrenz M."/>
            <person name="Spormann A.M."/>
            <person name="Op den Camp H."/>
            <person name="Overmann J."/>
            <person name="Amann R."/>
            <person name="Jetten M.S.M."/>
            <person name="Mascher T."/>
            <person name="Medema M.H."/>
            <person name="Devos D.P."/>
            <person name="Kaster A.-K."/>
            <person name="Ovreas L."/>
            <person name="Rohde M."/>
            <person name="Galperin M.Y."/>
            <person name="Jogler C."/>
        </authorList>
    </citation>
    <scope>NUCLEOTIDE SEQUENCE [LARGE SCALE GENOMIC DNA]</scope>
    <source>
        <strain evidence="8 9">Pla163</strain>
    </source>
</reference>
<dbReference type="AlphaFoldDB" id="A0A518CXZ3"/>
<evidence type="ECO:0000256" key="7">
    <source>
        <dbReference type="RuleBase" id="RU362048"/>
    </source>
</evidence>
<dbReference type="InterPro" id="IPR002771">
    <property type="entry name" value="Multi_antbiot-R_MarC"/>
</dbReference>
<sequence>MGDPLAVFFFAVIDPIGTGPVFVAGTRRHSEQEKRKIALRATVVAGGILLFFVVAGEPILRAMNTPLEAFEIAGGIVLFLFAISMIFEESKPEEEVKLVRATSETATFPLAVPSIAGPGAMLGAVLLTENQRVGLFEQVRTTLVMFAVLGITWLLMLASSRVRRVIGDSGASIVSRVMGMILAAAAVTSVLTGIRGYFGI</sequence>
<feature type="transmembrane region" description="Helical" evidence="7">
    <location>
        <begin position="6"/>
        <end position="25"/>
    </location>
</feature>
<evidence type="ECO:0000256" key="5">
    <source>
        <dbReference type="ARBA" id="ARBA00022989"/>
    </source>
</evidence>
<comment type="similarity">
    <text evidence="2 7">Belongs to the UPF0056 (MarC) family.</text>
</comment>
<feature type="transmembrane region" description="Helical" evidence="7">
    <location>
        <begin position="37"/>
        <end position="55"/>
    </location>
</feature>
<evidence type="ECO:0000256" key="3">
    <source>
        <dbReference type="ARBA" id="ARBA00022475"/>
    </source>
</evidence>
<dbReference type="RefSeq" id="WP_145185009.1">
    <property type="nucleotide sequence ID" value="NZ_CP036290.1"/>
</dbReference>
<accession>A0A518CXZ3</accession>
<dbReference type="PANTHER" id="PTHR33508">
    <property type="entry name" value="UPF0056 MEMBRANE PROTEIN YHCE"/>
    <property type="match status" value="1"/>
</dbReference>
<dbReference type="Pfam" id="PF01914">
    <property type="entry name" value="MarC"/>
    <property type="match status" value="1"/>
</dbReference>
<evidence type="ECO:0000313" key="9">
    <source>
        <dbReference type="Proteomes" id="UP000319342"/>
    </source>
</evidence>
<comment type="subcellular location">
    <subcellularLocation>
        <location evidence="1 7">Cell membrane</location>
        <topology evidence="1 7">Multi-pass membrane protein</topology>
    </subcellularLocation>
</comment>
<evidence type="ECO:0000256" key="1">
    <source>
        <dbReference type="ARBA" id="ARBA00004651"/>
    </source>
</evidence>
<evidence type="ECO:0000256" key="6">
    <source>
        <dbReference type="ARBA" id="ARBA00023136"/>
    </source>
</evidence>
<keyword evidence="9" id="KW-1185">Reference proteome</keyword>
<keyword evidence="4 7" id="KW-0812">Transmembrane</keyword>
<name>A0A518CXZ3_9BACT</name>
<dbReference type="NCBIfam" id="TIGR00427">
    <property type="entry name" value="NAAT family transporter"/>
    <property type="match status" value="1"/>
</dbReference>
<evidence type="ECO:0000256" key="4">
    <source>
        <dbReference type="ARBA" id="ARBA00022692"/>
    </source>
</evidence>
<dbReference type="OrthoDB" id="21094at2"/>
<protein>
    <recommendedName>
        <fullName evidence="7">UPF0056 membrane protein</fullName>
    </recommendedName>
</protein>
<keyword evidence="6 7" id="KW-0472">Membrane</keyword>
<proteinExistence type="inferred from homology"/>
<feature type="transmembrane region" description="Helical" evidence="7">
    <location>
        <begin position="177"/>
        <end position="198"/>
    </location>
</feature>
<feature type="transmembrane region" description="Helical" evidence="7">
    <location>
        <begin position="139"/>
        <end position="157"/>
    </location>
</feature>
<gene>
    <name evidence="8" type="ORF">Pla163_12050</name>
</gene>
<dbReference type="Proteomes" id="UP000319342">
    <property type="component" value="Chromosome"/>
</dbReference>